<name>A0A177N5T7_9GAMM</name>
<dbReference type="AlphaFoldDB" id="A0A177N5T7"/>
<dbReference type="EMBL" id="LUUJ01000102">
    <property type="protein sequence ID" value="OAI13201.1"/>
    <property type="molecule type" value="Genomic_DNA"/>
</dbReference>
<keyword evidence="1" id="KW-0175">Coiled coil</keyword>
<gene>
    <name evidence="3" type="ORF">A1507_17690</name>
</gene>
<accession>A0A177N5T7</accession>
<dbReference type="Pfam" id="PF11740">
    <property type="entry name" value="KfrA_N"/>
    <property type="match status" value="1"/>
</dbReference>
<reference evidence="3 4" key="1">
    <citation type="submission" date="2016-03" db="EMBL/GenBank/DDBJ databases">
        <authorList>
            <person name="Ploux O."/>
        </authorList>
    </citation>
    <scope>NUCLEOTIDE SEQUENCE [LARGE SCALE GENOMIC DNA]</scope>
    <source>
        <strain evidence="3 4">R-45378</strain>
    </source>
</reference>
<feature type="coiled-coil region" evidence="1">
    <location>
        <begin position="107"/>
        <end position="279"/>
    </location>
</feature>
<feature type="domain" description="KfrA N-terminal DNA-binding" evidence="2">
    <location>
        <begin position="21"/>
        <end position="144"/>
    </location>
</feature>
<dbReference type="Proteomes" id="UP000077857">
    <property type="component" value="Unassembled WGS sequence"/>
</dbReference>
<evidence type="ECO:0000313" key="4">
    <source>
        <dbReference type="Proteomes" id="UP000077857"/>
    </source>
</evidence>
<protein>
    <submittedName>
        <fullName evidence="3">Kfra protein</fullName>
    </submittedName>
</protein>
<dbReference type="OrthoDB" id="9131752at2"/>
<dbReference type="InterPro" id="IPR021104">
    <property type="entry name" value="KfrA_DNA-bd_N"/>
</dbReference>
<evidence type="ECO:0000313" key="3">
    <source>
        <dbReference type="EMBL" id="OAI13201.1"/>
    </source>
</evidence>
<proteinExistence type="predicted"/>
<comment type="caution">
    <text evidence="3">The sequence shown here is derived from an EMBL/GenBank/DDBJ whole genome shotgun (WGS) entry which is preliminary data.</text>
</comment>
<organism evidence="3 4">
    <name type="scientific">Methylomonas koyamae</name>
    <dbReference type="NCBI Taxonomy" id="702114"/>
    <lineage>
        <taxon>Bacteria</taxon>
        <taxon>Pseudomonadati</taxon>
        <taxon>Pseudomonadota</taxon>
        <taxon>Gammaproteobacteria</taxon>
        <taxon>Methylococcales</taxon>
        <taxon>Methylococcaceae</taxon>
        <taxon>Methylomonas</taxon>
    </lineage>
</organism>
<evidence type="ECO:0000256" key="1">
    <source>
        <dbReference type="SAM" id="Coils"/>
    </source>
</evidence>
<evidence type="ECO:0000259" key="2">
    <source>
        <dbReference type="Pfam" id="PF11740"/>
    </source>
</evidence>
<sequence>MKDEILELNANLGRPADIDNDRILEAGRMLTKANRNVTGFALRKVIGGGDPKRLKEVWDRHNAAQAVTNAEPVAELPVEVAETLAVLTKALVDKVNALALELNDKAIKTQERRVAEVLKAANEQQAQAERELADASQAVDELEAMLVDEQGRAEALAKRLADSQAENQAQAVELATLRERLEAAEKNAKAATEQHLAEQAQLAQMLSDQKKTLQAMATERDHLKTELVKVQTKADAAEESRKEERKRAAMELQRTADKLIKLEAETDKAKREVGSAREQVALLTGQLEAMKSQVAQLMKPFGIN</sequence>
<dbReference type="RefSeq" id="WP_064041577.1">
    <property type="nucleotide sequence ID" value="NZ_LUUJ01000102.1"/>
</dbReference>